<protein>
    <submittedName>
        <fullName evidence="1">Uncharacterized protein</fullName>
    </submittedName>
</protein>
<name>X6NNR6_RETFI</name>
<dbReference type="AlphaFoldDB" id="X6NNR6"/>
<gene>
    <name evidence="1" type="ORF">RFI_09554</name>
</gene>
<accession>X6NNR6</accession>
<organism evidence="1 2">
    <name type="scientific">Reticulomyxa filosa</name>
    <dbReference type="NCBI Taxonomy" id="46433"/>
    <lineage>
        <taxon>Eukaryota</taxon>
        <taxon>Sar</taxon>
        <taxon>Rhizaria</taxon>
        <taxon>Retaria</taxon>
        <taxon>Foraminifera</taxon>
        <taxon>Monothalamids</taxon>
        <taxon>Reticulomyxidae</taxon>
        <taxon>Reticulomyxa</taxon>
    </lineage>
</organism>
<dbReference type="Proteomes" id="UP000023152">
    <property type="component" value="Unassembled WGS sequence"/>
</dbReference>
<proteinExistence type="predicted"/>
<keyword evidence="2" id="KW-1185">Reference proteome</keyword>
<comment type="caution">
    <text evidence="1">The sequence shown here is derived from an EMBL/GenBank/DDBJ whole genome shotgun (WGS) entry which is preliminary data.</text>
</comment>
<dbReference type="EMBL" id="ASPP01007171">
    <property type="protein sequence ID" value="ETO27578.1"/>
    <property type="molecule type" value="Genomic_DNA"/>
</dbReference>
<evidence type="ECO:0000313" key="1">
    <source>
        <dbReference type="EMBL" id="ETO27578.1"/>
    </source>
</evidence>
<sequence length="174" mass="20583">MQNVIHNKRDGNCAEFDTKDRIDKKRDKTVGANKKTFVSLRNLFSLTIFSANRPQRQKKNNNNIKKKINTRVDEHFKLLFRVMAVCPISRTKQNKRQEWRSKTTNTRVYTILLLTHETVKNKNKQATRQEGKKKEGEIWGGVDLCLPTFKQNTPQNLFTKKKKNTQKYEKKKNM</sequence>
<evidence type="ECO:0000313" key="2">
    <source>
        <dbReference type="Proteomes" id="UP000023152"/>
    </source>
</evidence>
<reference evidence="1 2" key="1">
    <citation type="journal article" date="2013" name="Curr. Biol.">
        <title>The Genome of the Foraminiferan Reticulomyxa filosa.</title>
        <authorList>
            <person name="Glockner G."/>
            <person name="Hulsmann N."/>
            <person name="Schleicher M."/>
            <person name="Noegel A.A."/>
            <person name="Eichinger L."/>
            <person name="Gallinger C."/>
            <person name="Pawlowski J."/>
            <person name="Sierra R."/>
            <person name="Euteneuer U."/>
            <person name="Pillet L."/>
            <person name="Moustafa A."/>
            <person name="Platzer M."/>
            <person name="Groth M."/>
            <person name="Szafranski K."/>
            <person name="Schliwa M."/>
        </authorList>
    </citation>
    <scope>NUCLEOTIDE SEQUENCE [LARGE SCALE GENOMIC DNA]</scope>
</reference>